<evidence type="ECO:0000256" key="2">
    <source>
        <dbReference type="ARBA" id="ARBA00005156"/>
    </source>
</evidence>
<protein>
    <recommendedName>
        <fullName evidence="5">2-(3-amino-3-carboxypropyl)histidine synthase subunit 1</fullName>
        <ecNumber evidence="4">2.5.1.108</ecNumber>
    </recommendedName>
    <alternativeName>
        <fullName evidence="12">Diphthamide biosynthesis protein 1</fullName>
    </alternativeName>
    <alternativeName>
        <fullName evidence="13">Diphtheria toxin resistance protein 1</fullName>
    </alternativeName>
    <alternativeName>
        <fullName evidence="11">S-adenosyl-L-methionine:L-histidine 3-amino-3-carboxypropyltransferase 1</fullName>
    </alternativeName>
</protein>
<comment type="pathway">
    <text evidence="2">Protein modification; peptidyl-diphthamide biosynthesis.</text>
</comment>
<sequence>MGDVTYGACCIDDFTARGLECDFMIHYGHSCLIPVSQTPIKTLYIFVDIGIDTSHFVQTIHHNFEPPAHLIFISTVQFLTALQSAKQDLSPSYTIEIPQAKPLSPGEILGCTAPKLEGADALVYLGDGRFHLEAIMIANPELPAYRYDPYAKKFTRERYDHKEMLALRKHAVEKAKKARKWGIILGTLGRQGSPKVLTYLEDQLTSRKIPYTTILLSEIFPQKLAQFSDIETWVQVACPRLSIDWGYAFTVPLLTPYEAAVVVGSVEWQERYPMDFYARGSLGPWTPNHAPEGEKKRDG</sequence>
<dbReference type="GO" id="GO:0017183">
    <property type="term" value="P:protein histidyl modification to diphthamide"/>
    <property type="evidence" value="ECO:0007669"/>
    <property type="project" value="InterPro"/>
</dbReference>
<keyword evidence="8" id="KW-0479">Metal-binding</keyword>
<evidence type="ECO:0000256" key="9">
    <source>
        <dbReference type="ARBA" id="ARBA00023004"/>
    </source>
</evidence>
<dbReference type="InterPro" id="IPR042265">
    <property type="entry name" value="DPH1/DPH2_3"/>
</dbReference>
<dbReference type="FunFam" id="3.40.50.11850:FF:000001">
    <property type="entry name" value="2-(3-amino-3-carboxypropyl)histidine synthase subunit 1"/>
    <property type="match status" value="1"/>
</dbReference>
<evidence type="ECO:0000313" key="15">
    <source>
        <dbReference type="EMBL" id="KAJ3024690.1"/>
    </source>
</evidence>
<evidence type="ECO:0000256" key="4">
    <source>
        <dbReference type="ARBA" id="ARBA00012221"/>
    </source>
</evidence>
<dbReference type="Gene3D" id="3.40.50.11840">
    <property type="entry name" value="Diphthamide synthesis DPH1/DPH2 domain 1"/>
    <property type="match status" value="1"/>
</dbReference>
<evidence type="ECO:0000256" key="14">
    <source>
        <dbReference type="ARBA" id="ARBA00048403"/>
    </source>
</evidence>
<comment type="caution">
    <text evidence="15">The sequence shown here is derived from an EMBL/GenBank/DDBJ whole genome shotgun (WGS) entry which is preliminary data.</text>
</comment>
<dbReference type="GO" id="GO:0051536">
    <property type="term" value="F:iron-sulfur cluster binding"/>
    <property type="evidence" value="ECO:0007669"/>
    <property type="project" value="UniProtKB-KW"/>
</dbReference>
<dbReference type="SFLD" id="SFLDS00032">
    <property type="entry name" value="Radical_SAM_3-amino-3-carboxyp"/>
    <property type="match status" value="1"/>
</dbReference>
<dbReference type="PANTHER" id="PTHR10762:SF1">
    <property type="entry name" value="2-(3-AMINO-3-CARBOXYPROPYL)HISTIDINE SYNTHASE SUBUNIT 1"/>
    <property type="match status" value="1"/>
</dbReference>
<dbReference type="Gene3D" id="3.40.50.11860">
    <property type="entry name" value="Diphthamide synthesis DPH1/DPH2 domain 3"/>
    <property type="match status" value="1"/>
</dbReference>
<dbReference type="InterPro" id="IPR016435">
    <property type="entry name" value="DPH1/DPH2"/>
</dbReference>
<evidence type="ECO:0000256" key="5">
    <source>
        <dbReference type="ARBA" id="ARBA00021915"/>
    </source>
</evidence>
<dbReference type="GO" id="GO:0046872">
    <property type="term" value="F:metal ion binding"/>
    <property type="evidence" value="ECO:0007669"/>
    <property type="project" value="UniProtKB-KW"/>
</dbReference>
<evidence type="ECO:0000256" key="1">
    <source>
        <dbReference type="ARBA" id="ARBA00001966"/>
    </source>
</evidence>
<accession>A0AAD5WVP1</accession>
<evidence type="ECO:0000256" key="8">
    <source>
        <dbReference type="ARBA" id="ARBA00022723"/>
    </source>
</evidence>
<dbReference type="EC" id="2.5.1.108" evidence="4"/>
<evidence type="ECO:0000256" key="10">
    <source>
        <dbReference type="ARBA" id="ARBA00023014"/>
    </source>
</evidence>
<dbReference type="EMBL" id="JADGJD010003242">
    <property type="protein sequence ID" value="KAJ3024690.1"/>
    <property type="molecule type" value="Genomic_DNA"/>
</dbReference>
<organism evidence="15 16">
    <name type="scientific">Rhizophlyctis rosea</name>
    <dbReference type="NCBI Taxonomy" id="64517"/>
    <lineage>
        <taxon>Eukaryota</taxon>
        <taxon>Fungi</taxon>
        <taxon>Fungi incertae sedis</taxon>
        <taxon>Chytridiomycota</taxon>
        <taxon>Chytridiomycota incertae sedis</taxon>
        <taxon>Chytridiomycetes</taxon>
        <taxon>Rhizophlyctidales</taxon>
        <taxon>Rhizophlyctidaceae</taxon>
        <taxon>Rhizophlyctis</taxon>
    </lineage>
</organism>
<evidence type="ECO:0000256" key="3">
    <source>
        <dbReference type="ARBA" id="ARBA00010173"/>
    </source>
</evidence>
<dbReference type="InterPro" id="IPR035435">
    <property type="entry name" value="DPH1/DPH2_euk_archaea"/>
</dbReference>
<dbReference type="FunFam" id="3.40.50.11860:FF:000002">
    <property type="entry name" value="2-(3-amino-3-carboxypropyl)histidine synthase subunit 1"/>
    <property type="match status" value="1"/>
</dbReference>
<keyword evidence="10" id="KW-0411">Iron-sulfur</keyword>
<dbReference type="PANTHER" id="PTHR10762">
    <property type="entry name" value="DIPHTHAMIDE BIOSYNTHESIS PROTEIN"/>
    <property type="match status" value="1"/>
</dbReference>
<dbReference type="NCBIfam" id="TIGR00322">
    <property type="entry name" value="diphth2_R"/>
    <property type="match status" value="1"/>
</dbReference>
<comment type="catalytic activity">
    <reaction evidence="14">
        <text>L-histidyl-[translation elongation factor 2] + S-adenosyl-L-methionine = 2-[(3S)-amino-3-carboxypropyl]-L-histidyl-[translation elongation factor 2] + S-methyl-5'-thioadenosine + H(+)</text>
        <dbReference type="Rhea" id="RHEA:36783"/>
        <dbReference type="Rhea" id="RHEA-COMP:9748"/>
        <dbReference type="Rhea" id="RHEA-COMP:9749"/>
        <dbReference type="ChEBI" id="CHEBI:15378"/>
        <dbReference type="ChEBI" id="CHEBI:17509"/>
        <dbReference type="ChEBI" id="CHEBI:29979"/>
        <dbReference type="ChEBI" id="CHEBI:59789"/>
        <dbReference type="ChEBI" id="CHEBI:73995"/>
        <dbReference type="EC" id="2.5.1.108"/>
    </reaction>
</comment>
<dbReference type="Pfam" id="PF01866">
    <property type="entry name" value="Diphthamide_syn"/>
    <property type="match status" value="1"/>
</dbReference>
<dbReference type="AlphaFoldDB" id="A0AAD5WVP1"/>
<name>A0AAD5WVP1_9FUNG</name>
<evidence type="ECO:0000256" key="6">
    <source>
        <dbReference type="ARBA" id="ARBA00022679"/>
    </source>
</evidence>
<keyword evidence="9" id="KW-0408">Iron</keyword>
<dbReference type="GO" id="GO:0090560">
    <property type="term" value="F:2-(3-amino-3-carboxypropyl)histidine synthase activity"/>
    <property type="evidence" value="ECO:0007669"/>
    <property type="project" value="UniProtKB-EC"/>
</dbReference>
<proteinExistence type="inferred from homology"/>
<reference evidence="15" key="1">
    <citation type="submission" date="2020-05" db="EMBL/GenBank/DDBJ databases">
        <title>Phylogenomic resolution of chytrid fungi.</title>
        <authorList>
            <person name="Stajich J.E."/>
            <person name="Amses K."/>
            <person name="Simmons R."/>
            <person name="Seto K."/>
            <person name="Myers J."/>
            <person name="Bonds A."/>
            <person name="Quandt C.A."/>
            <person name="Barry K."/>
            <person name="Liu P."/>
            <person name="Grigoriev I."/>
            <person name="Longcore J.E."/>
            <person name="James T.Y."/>
        </authorList>
    </citation>
    <scope>NUCLEOTIDE SEQUENCE</scope>
    <source>
        <strain evidence="15">JEL0318</strain>
    </source>
</reference>
<dbReference type="InterPro" id="IPR042264">
    <property type="entry name" value="DPH1/DPH2_2"/>
</dbReference>
<keyword evidence="7" id="KW-0949">S-adenosyl-L-methionine</keyword>
<dbReference type="Proteomes" id="UP001212841">
    <property type="component" value="Unassembled WGS sequence"/>
</dbReference>
<dbReference type="InterPro" id="IPR042263">
    <property type="entry name" value="DPH1/DPH2_1"/>
</dbReference>
<evidence type="ECO:0000256" key="13">
    <source>
        <dbReference type="ARBA" id="ARBA00032789"/>
    </source>
</evidence>
<gene>
    <name evidence="15" type="primary">DPH1</name>
    <name evidence="15" type="ORF">HK097_006867</name>
</gene>
<evidence type="ECO:0000313" key="16">
    <source>
        <dbReference type="Proteomes" id="UP001212841"/>
    </source>
</evidence>
<feature type="non-terminal residue" evidence="15">
    <location>
        <position position="299"/>
    </location>
</feature>
<comment type="cofactor">
    <cofactor evidence="1">
        <name>[4Fe-4S] cluster</name>
        <dbReference type="ChEBI" id="CHEBI:49883"/>
    </cofactor>
</comment>
<keyword evidence="16" id="KW-1185">Reference proteome</keyword>
<keyword evidence="6" id="KW-0808">Transferase</keyword>
<comment type="similarity">
    <text evidence="3">Belongs to the DPH1/DPH2 family. DPH1 subfamily.</text>
</comment>
<evidence type="ECO:0000256" key="7">
    <source>
        <dbReference type="ARBA" id="ARBA00022691"/>
    </source>
</evidence>
<evidence type="ECO:0000256" key="12">
    <source>
        <dbReference type="ARBA" id="ARBA00032574"/>
    </source>
</evidence>
<dbReference type="PIRSF" id="PIRSF004967">
    <property type="entry name" value="DPH1"/>
    <property type="match status" value="1"/>
</dbReference>
<dbReference type="Gene3D" id="3.40.50.11850">
    <property type="entry name" value="Diphthamide synthesis DPH1/DPH2 domain 2"/>
    <property type="match status" value="1"/>
</dbReference>
<evidence type="ECO:0000256" key="11">
    <source>
        <dbReference type="ARBA" id="ARBA00031690"/>
    </source>
</evidence>